<evidence type="ECO:0000256" key="1">
    <source>
        <dbReference type="SAM" id="MobiDB-lite"/>
    </source>
</evidence>
<proteinExistence type="predicted"/>
<gene>
    <name evidence="3" type="ORF">NCLIV_028200</name>
</gene>
<dbReference type="GeneID" id="13443140"/>
<dbReference type="InterPro" id="IPR006816">
    <property type="entry name" value="ELMO_dom"/>
</dbReference>
<keyword evidence="4" id="KW-1185">Reference proteome</keyword>
<reference evidence="4" key="1">
    <citation type="journal article" date="2012" name="PLoS Pathog.">
        <title>Comparative genomics of the apicomplexan parasites Toxoplasma gondii and Neospora caninum: Coccidia differing in host range and transmission strategy.</title>
        <authorList>
            <person name="Reid A.J."/>
            <person name="Vermont S.J."/>
            <person name="Cotton J.A."/>
            <person name="Harris D."/>
            <person name="Hill-Cawthorne G.A."/>
            <person name="Konen-Waisman S."/>
            <person name="Latham S.M."/>
            <person name="Mourier T."/>
            <person name="Norton R."/>
            <person name="Quail M.A."/>
            <person name="Sanders M."/>
            <person name="Shanmugam D."/>
            <person name="Sohal A."/>
            <person name="Wasmuth J.D."/>
            <person name="Brunk B."/>
            <person name="Grigg M.E."/>
            <person name="Howard J.C."/>
            <person name="Parkinson J."/>
            <person name="Roos D.S."/>
            <person name="Trees A.J."/>
            <person name="Berriman M."/>
            <person name="Pain A."/>
            <person name="Wastling J.M."/>
        </authorList>
    </citation>
    <scope>NUCLEOTIDE SEQUENCE [LARGE SCALE GENOMIC DNA]</scope>
    <source>
        <strain evidence="4">Liverpool</strain>
    </source>
</reference>
<dbReference type="OrthoDB" id="67155at2759"/>
<feature type="region of interest" description="Disordered" evidence="1">
    <location>
        <begin position="254"/>
        <end position="294"/>
    </location>
</feature>
<feature type="compositionally biased region" description="Basic and acidic residues" evidence="1">
    <location>
        <begin position="281"/>
        <end position="290"/>
    </location>
</feature>
<sequence length="571" mass="63354">MNGGFHLLFRHGVLRTQFEGFRWAALNVVISLITGMSQLERLLNRYPCFPRGLKPALPDKTSRSDPNPDGPACQLAAARQAVAVEELLRTRSSSTGIAASLYSSAVPVEDLCQLICAECTVRSLAHRGRLVDILRRIRRKQEATNSVKSRARQHFEPNCAKNHRRLERMWRLFFDKPLPPSFHCCSSLVGKRPSRTPQLLGTTSSLLTSPNSNSLSSSSSICLSPDSENSTSAALCSDSSSAAGAASFAQEAENSMSLAGSTGPARDARPRQVANLPRARHPAEQDEERLLTGSREAGPFELQESSWGELGFQHPLHDFRGAGCLGADCLLFLGQRFPAVAQRLLQESRDEQFWMPFAATSINVVGWLLEMMDRRLLDVFLFACDESSFSEDSSFEKMPSDFHNFSKQSDAIVSSEDNAQDAEQSDNDDCSAVPAVFLLLYAAVFAKFCQFWRSRQPENILQFGKVSMDFRERLEKAFKEFASGREGGNMGAWEYILESGAPQKGDEVYRTSTEVLDDITACIEDRLHVTENGKQPVQSSPPRQEGTVPAGTIRKTEKFRLLRLVNAHMDT</sequence>
<evidence type="ECO:0000313" key="4">
    <source>
        <dbReference type="Proteomes" id="UP000007494"/>
    </source>
</evidence>
<accession>F0VH37</accession>
<protein>
    <recommendedName>
        <fullName evidence="2">ELMO domain-containing protein</fullName>
    </recommendedName>
</protein>
<dbReference type="OMA" id="FLFACDE"/>
<dbReference type="PROSITE" id="PS51335">
    <property type="entry name" value="ELMO"/>
    <property type="match status" value="1"/>
</dbReference>
<dbReference type="InterPro" id="IPR050868">
    <property type="entry name" value="ELMO_domain-containing"/>
</dbReference>
<dbReference type="Proteomes" id="UP000007494">
    <property type="component" value="Chromosome VIIb"/>
</dbReference>
<feature type="region of interest" description="Disordered" evidence="1">
    <location>
        <begin position="199"/>
        <end position="223"/>
    </location>
</feature>
<name>F0VH37_NEOCL</name>
<dbReference type="RefSeq" id="XP_003883063.1">
    <property type="nucleotide sequence ID" value="XM_003883014.1"/>
</dbReference>
<evidence type="ECO:0000313" key="3">
    <source>
        <dbReference type="EMBL" id="CBZ53031.1"/>
    </source>
</evidence>
<evidence type="ECO:0000259" key="2">
    <source>
        <dbReference type="PROSITE" id="PS51335"/>
    </source>
</evidence>
<dbReference type="EMBL" id="FR823389">
    <property type="protein sequence ID" value="CBZ53031.1"/>
    <property type="molecule type" value="Genomic_DNA"/>
</dbReference>
<dbReference type="PANTHER" id="PTHR12771">
    <property type="entry name" value="ENGULFMENT AND CELL MOTILITY"/>
    <property type="match status" value="1"/>
</dbReference>
<feature type="domain" description="ELMO" evidence="2">
    <location>
        <begin position="286"/>
        <end position="478"/>
    </location>
</feature>
<dbReference type="InParanoid" id="F0VH37"/>
<dbReference type="AlphaFoldDB" id="F0VH37"/>
<dbReference type="VEuPathDB" id="ToxoDB:NCLIV_028200"/>
<dbReference type="eggNOG" id="KOG2998">
    <property type="taxonomic scope" value="Eukaryota"/>
</dbReference>
<organism evidence="3 4">
    <name type="scientific">Neospora caninum (strain Liverpool)</name>
    <dbReference type="NCBI Taxonomy" id="572307"/>
    <lineage>
        <taxon>Eukaryota</taxon>
        <taxon>Sar</taxon>
        <taxon>Alveolata</taxon>
        <taxon>Apicomplexa</taxon>
        <taxon>Conoidasida</taxon>
        <taxon>Coccidia</taxon>
        <taxon>Eucoccidiorida</taxon>
        <taxon>Eimeriorina</taxon>
        <taxon>Sarcocystidae</taxon>
        <taxon>Neospora</taxon>
    </lineage>
</organism>
<dbReference type="Pfam" id="PF04727">
    <property type="entry name" value="ELMO_CED12"/>
    <property type="match status" value="1"/>
</dbReference>